<dbReference type="Proteomes" id="UP000799423">
    <property type="component" value="Unassembled WGS sequence"/>
</dbReference>
<keyword evidence="2" id="KW-1185">Reference proteome</keyword>
<organism evidence="1 2">
    <name type="scientific">Plenodomus tracheiphilus IPT5</name>
    <dbReference type="NCBI Taxonomy" id="1408161"/>
    <lineage>
        <taxon>Eukaryota</taxon>
        <taxon>Fungi</taxon>
        <taxon>Dikarya</taxon>
        <taxon>Ascomycota</taxon>
        <taxon>Pezizomycotina</taxon>
        <taxon>Dothideomycetes</taxon>
        <taxon>Pleosporomycetidae</taxon>
        <taxon>Pleosporales</taxon>
        <taxon>Pleosporineae</taxon>
        <taxon>Leptosphaeriaceae</taxon>
        <taxon>Plenodomus</taxon>
    </lineage>
</organism>
<sequence length="172" mass="19707">MAKPLSPALNGSSRKYNDIMNRDIRALILEYMEPPHPMKLDSKWCGLALTCKDLYAEMLCDTEHRFQQWLVGHKALVSAKTGLDLSFIDNAQCIHTHRSLALTLPIQHLRKEVLKAIAELKHVFLERISFIIIGDIGEFIDTTSWEEDGYLNYVLNVMSREISDPIYCSVRS</sequence>
<gene>
    <name evidence="1" type="ORF">T440DRAFT_554016</name>
</gene>
<accession>A0A6A7BA55</accession>
<name>A0A6A7BA55_9PLEO</name>
<proteinExistence type="predicted"/>
<dbReference type="EMBL" id="MU006300">
    <property type="protein sequence ID" value="KAF2852102.1"/>
    <property type="molecule type" value="Genomic_DNA"/>
</dbReference>
<evidence type="ECO:0000313" key="2">
    <source>
        <dbReference type="Proteomes" id="UP000799423"/>
    </source>
</evidence>
<protein>
    <submittedName>
        <fullName evidence="1">Uncharacterized protein</fullName>
    </submittedName>
</protein>
<reference evidence="1" key="1">
    <citation type="submission" date="2020-01" db="EMBL/GenBank/DDBJ databases">
        <authorList>
            <consortium name="DOE Joint Genome Institute"/>
            <person name="Haridas S."/>
            <person name="Albert R."/>
            <person name="Binder M."/>
            <person name="Bloem J."/>
            <person name="Labutti K."/>
            <person name="Salamov A."/>
            <person name="Andreopoulos B."/>
            <person name="Baker S.E."/>
            <person name="Barry K."/>
            <person name="Bills G."/>
            <person name="Bluhm B.H."/>
            <person name="Cannon C."/>
            <person name="Castanera R."/>
            <person name="Culley D.E."/>
            <person name="Daum C."/>
            <person name="Ezra D."/>
            <person name="Gonzalez J.B."/>
            <person name="Henrissat B."/>
            <person name="Kuo A."/>
            <person name="Liang C."/>
            <person name="Lipzen A."/>
            <person name="Lutzoni F."/>
            <person name="Magnuson J."/>
            <person name="Mondo S."/>
            <person name="Nolan M."/>
            <person name="Ohm R."/>
            <person name="Pangilinan J."/>
            <person name="Park H.-J."/>
            <person name="Ramirez L."/>
            <person name="Alfaro M."/>
            <person name="Sun H."/>
            <person name="Tritt A."/>
            <person name="Yoshinaga Y."/>
            <person name="Zwiers L.-H."/>
            <person name="Turgeon B.G."/>
            <person name="Goodwin S.B."/>
            <person name="Spatafora J.W."/>
            <person name="Crous P.W."/>
            <person name="Grigoriev I.V."/>
        </authorList>
    </citation>
    <scope>NUCLEOTIDE SEQUENCE</scope>
    <source>
        <strain evidence="1">IPT5</strain>
    </source>
</reference>
<dbReference type="AlphaFoldDB" id="A0A6A7BA55"/>
<evidence type="ECO:0000313" key="1">
    <source>
        <dbReference type="EMBL" id="KAF2852102.1"/>
    </source>
</evidence>